<feature type="active site" evidence="4">
    <location>
        <position position="43"/>
    </location>
</feature>
<dbReference type="Proteomes" id="UP001379235">
    <property type="component" value="Unassembled WGS sequence"/>
</dbReference>
<keyword evidence="1 4" id="KW-0560">Oxidoreductase</keyword>
<evidence type="ECO:0000259" key="6">
    <source>
        <dbReference type="Pfam" id="PF01625"/>
    </source>
</evidence>
<dbReference type="RefSeq" id="WP_339966603.1">
    <property type="nucleotide sequence ID" value="NZ_JBBHJY010000004.1"/>
</dbReference>
<reference evidence="7 8" key="1">
    <citation type="submission" date="2024-03" db="EMBL/GenBank/DDBJ databases">
        <authorList>
            <person name="Jo J.-H."/>
        </authorList>
    </citation>
    <scope>NUCLEOTIDE SEQUENCE [LARGE SCALE GENOMIC DNA]</scope>
    <source>
        <strain evidence="7 8">AS3R-12</strain>
    </source>
</reference>
<dbReference type="InterPro" id="IPR036509">
    <property type="entry name" value="Met_Sox_Rdtase_MsrA_sf"/>
</dbReference>
<evidence type="ECO:0000313" key="8">
    <source>
        <dbReference type="Proteomes" id="UP001379235"/>
    </source>
</evidence>
<dbReference type="Gene3D" id="3.30.1060.10">
    <property type="entry name" value="Peptide methionine sulphoxide reductase MsrA"/>
    <property type="match status" value="1"/>
</dbReference>
<dbReference type="EC" id="1.8.4.11" evidence="4"/>
<dbReference type="PANTHER" id="PTHR43774">
    <property type="entry name" value="PEPTIDE METHIONINE SULFOXIDE REDUCTASE"/>
    <property type="match status" value="1"/>
</dbReference>
<comment type="similarity">
    <text evidence="4">Belongs to the MsrA Met sulfoxide reductase family.</text>
</comment>
<keyword evidence="8" id="KW-1185">Reference proteome</keyword>
<feature type="compositionally biased region" description="Polar residues" evidence="5">
    <location>
        <begin position="1"/>
        <end position="10"/>
    </location>
</feature>
<dbReference type="PANTHER" id="PTHR43774:SF1">
    <property type="entry name" value="PEPTIDE METHIONINE SULFOXIDE REDUCTASE MSRA 2"/>
    <property type="match status" value="1"/>
</dbReference>
<dbReference type="GO" id="GO:0008113">
    <property type="term" value="F:peptide-methionine (S)-S-oxide reductase activity"/>
    <property type="evidence" value="ECO:0007669"/>
    <property type="project" value="UniProtKB-EC"/>
</dbReference>
<gene>
    <name evidence="4 7" type="primary">msrA</name>
    <name evidence="7" type="ORF">WG900_09340</name>
</gene>
<evidence type="ECO:0000313" key="7">
    <source>
        <dbReference type="EMBL" id="MEJ6010125.1"/>
    </source>
</evidence>
<dbReference type="HAMAP" id="MF_01401">
    <property type="entry name" value="MsrA"/>
    <property type="match status" value="1"/>
</dbReference>
<comment type="function">
    <text evidence="4">Has an important function as a repair enzyme for proteins that have been inactivated by oxidation. Catalyzes the reversible oxidation-reduction of methionine sulfoxide in proteins to methionine.</text>
</comment>
<dbReference type="Pfam" id="PF01625">
    <property type="entry name" value="PMSR"/>
    <property type="match status" value="1"/>
</dbReference>
<proteinExistence type="inferred from homology"/>
<sequence length="215" mass="23246">MTLSACQQGTAAPAREASVNAPVPARKASEPAGLKTAVFAGGCFWGAEAVFSHMKGVTSVVSGYHGGDKRSATYDNVSSGVTNHAEAVRVTYDPAQVRYDQLLQVFFSVITDPTQLNRQGPDVGTQYRSALVPLGPEQQATASAYLAQMKASRLWRAPIVTKIEAHRGFFAAEGEHQDFAAKNPQHPYITYWDVPKIAALKRLFPALYKASFTRG</sequence>
<dbReference type="InterPro" id="IPR002569">
    <property type="entry name" value="Met_Sox_Rdtase_MsrA_dom"/>
</dbReference>
<dbReference type="NCBIfam" id="TIGR00401">
    <property type="entry name" value="msrA"/>
    <property type="match status" value="1"/>
</dbReference>
<protein>
    <recommendedName>
        <fullName evidence="4">Peptide methionine sulfoxide reductase MsrA</fullName>
        <shortName evidence="4">Protein-methionine-S-oxide reductase</shortName>
        <ecNumber evidence="4">1.8.4.11</ecNumber>
    </recommendedName>
    <alternativeName>
        <fullName evidence="4">Peptide-methionine (S)-S-oxide reductase</fullName>
        <shortName evidence="4">Peptide Met(O) reductase</shortName>
    </alternativeName>
</protein>
<comment type="catalytic activity">
    <reaction evidence="3 4">
        <text>[thioredoxin]-disulfide + L-methionine + H2O = L-methionine (S)-S-oxide + [thioredoxin]-dithiol</text>
        <dbReference type="Rhea" id="RHEA:19993"/>
        <dbReference type="Rhea" id="RHEA-COMP:10698"/>
        <dbReference type="Rhea" id="RHEA-COMP:10700"/>
        <dbReference type="ChEBI" id="CHEBI:15377"/>
        <dbReference type="ChEBI" id="CHEBI:29950"/>
        <dbReference type="ChEBI" id="CHEBI:50058"/>
        <dbReference type="ChEBI" id="CHEBI:57844"/>
        <dbReference type="ChEBI" id="CHEBI:58772"/>
        <dbReference type="EC" id="1.8.4.11"/>
    </reaction>
</comment>
<comment type="catalytic activity">
    <reaction evidence="2 4">
        <text>L-methionyl-[protein] + [thioredoxin]-disulfide + H2O = L-methionyl-(S)-S-oxide-[protein] + [thioredoxin]-dithiol</text>
        <dbReference type="Rhea" id="RHEA:14217"/>
        <dbReference type="Rhea" id="RHEA-COMP:10698"/>
        <dbReference type="Rhea" id="RHEA-COMP:10700"/>
        <dbReference type="Rhea" id="RHEA-COMP:12313"/>
        <dbReference type="Rhea" id="RHEA-COMP:12315"/>
        <dbReference type="ChEBI" id="CHEBI:15377"/>
        <dbReference type="ChEBI" id="CHEBI:16044"/>
        <dbReference type="ChEBI" id="CHEBI:29950"/>
        <dbReference type="ChEBI" id="CHEBI:44120"/>
        <dbReference type="ChEBI" id="CHEBI:50058"/>
        <dbReference type="EC" id="1.8.4.11"/>
    </reaction>
</comment>
<evidence type="ECO:0000256" key="1">
    <source>
        <dbReference type="ARBA" id="ARBA00023002"/>
    </source>
</evidence>
<organism evidence="7 8">
    <name type="scientific">Novosphingobium aquae</name>
    <dbReference type="NCBI Taxonomy" id="3133435"/>
    <lineage>
        <taxon>Bacteria</taxon>
        <taxon>Pseudomonadati</taxon>
        <taxon>Pseudomonadota</taxon>
        <taxon>Alphaproteobacteria</taxon>
        <taxon>Sphingomonadales</taxon>
        <taxon>Sphingomonadaceae</taxon>
        <taxon>Novosphingobium</taxon>
    </lineage>
</organism>
<dbReference type="SUPFAM" id="SSF55068">
    <property type="entry name" value="Peptide methionine sulfoxide reductase"/>
    <property type="match status" value="1"/>
</dbReference>
<evidence type="ECO:0000256" key="3">
    <source>
        <dbReference type="ARBA" id="ARBA00048782"/>
    </source>
</evidence>
<evidence type="ECO:0000256" key="4">
    <source>
        <dbReference type="HAMAP-Rule" id="MF_01401"/>
    </source>
</evidence>
<name>A0ABU8S838_9SPHN</name>
<dbReference type="EMBL" id="JBBHJY010000004">
    <property type="protein sequence ID" value="MEJ6010125.1"/>
    <property type="molecule type" value="Genomic_DNA"/>
</dbReference>
<feature type="domain" description="Peptide methionine sulphoxide reductase MsrA" evidence="6">
    <location>
        <begin position="36"/>
        <end position="188"/>
    </location>
</feature>
<feature type="region of interest" description="Disordered" evidence="5">
    <location>
        <begin position="1"/>
        <end position="23"/>
    </location>
</feature>
<evidence type="ECO:0000256" key="2">
    <source>
        <dbReference type="ARBA" id="ARBA00047806"/>
    </source>
</evidence>
<accession>A0ABU8S838</accession>
<evidence type="ECO:0000256" key="5">
    <source>
        <dbReference type="SAM" id="MobiDB-lite"/>
    </source>
</evidence>
<comment type="caution">
    <text evidence="7">The sequence shown here is derived from an EMBL/GenBank/DDBJ whole genome shotgun (WGS) entry which is preliminary data.</text>
</comment>